<name>A0A7J7R1J9_MYOMY</name>
<dbReference type="AlphaFoldDB" id="A0A7J7R1J9"/>
<evidence type="ECO:0000313" key="2">
    <source>
        <dbReference type="Proteomes" id="UP000527355"/>
    </source>
</evidence>
<comment type="caution">
    <text evidence="1">The sequence shown here is derived from an EMBL/GenBank/DDBJ whole genome shotgun (WGS) entry which is preliminary data.</text>
</comment>
<gene>
    <name evidence="1" type="ORF">mMyoMyo1_011217</name>
</gene>
<sequence>MLTDSNVQCTAIYNNRAIWPTQGKNPQKLPEKDLIADPTDKDFKAAILMILNERKMRKSRQYLSQMEILIKNFLKSIILELKHAITNENFTRWNQRQKEKISGLLARAMEIIHSEEQKKEEK</sequence>
<dbReference type="EMBL" id="JABWUV010000041">
    <property type="protein sequence ID" value="KAF6269952.1"/>
    <property type="molecule type" value="Genomic_DNA"/>
</dbReference>
<accession>A0A7J7R1J9</accession>
<organism evidence="1 2">
    <name type="scientific">Myotis myotis</name>
    <name type="common">Greater mouse-eared bat</name>
    <name type="synonym">Vespertilio myotis</name>
    <dbReference type="NCBI Taxonomy" id="51298"/>
    <lineage>
        <taxon>Eukaryota</taxon>
        <taxon>Metazoa</taxon>
        <taxon>Chordata</taxon>
        <taxon>Craniata</taxon>
        <taxon>Vertebrata</taxon>
        <taxon>Euteleostomi</taxon>
        <taxon>Mammalia</taxon>
        <taxon>Eutheria</taxon>
        <taxon>Laurasiatheria</taxon>
        <taxon>Chiroptera</taxon>
        <taxon>Yangochiroptera</taxon>
        <taxon>Vespertilionidae</taxon>
        <taxon>Myotis</taxon>
    </lineage>
</organism>
<protein>
    <submittedName>
        <fullName evidence="1">Uncharacterized protein</fullName>
    </submittedName>
</protein>
<proteinExistence type="predicted"/>
<evidence type="ECO:0000313" key="1">
    <source>
        <dbReference type="EMBL" id="KAF6269952.1"/>
    </source>
</evidence>
<keyword evidence="2" id="KW-1185">Reference proteome</keyword>
<dbReference type="Proteomes" id="UP000527355">
    <property type="component" value="Unassembled WGS sequence"/>
</dbReference>
<reference evidence="1 2" key="1">
    <citation type="journal article" date="2020" name="Nature">
        <title>Six reference-quality genomes reveal evolution of bat adaptations.</title>
        <authorList>
            <person name="Jebb D."/>
            <person name="Huang Z."/>
            <person name="Pippel M."/>
            <person name="Hughes G.M."/>
            <person name="Lavrichenko K."/>
            <person name="Devanna P."/>
            <person name="Winkler S."/>
            <person name="Jermiin L.S."/>
            <person name="Skirmuntt E.C."/>
            <person name="Katzourakis A."/>
            <person name="Burkitt-Gray L."/>
            <person name="Ray D.A."/>
            <person name="Sullivan K.A.M."/>
            <person name="Roscito J.G."/>
            <person name="Kirilenko B.M."/>
            <person name="Davalos L.M."/>
            <person name="Corthals A.P."/>
            <person name="Power M.L."/>
            <person name="Jones G."/>
            <person name="Ransome R.D."/>
            <person name="Dechmann D.K.N."/>
            <person name="Locatelli A.G."/>
            <person name="Puechmaille S.J."/>
            <person name="Fedrigo O."/>
            <person name="Jarvis E.D."/>
            <person name="Hiller M."/>
            <person name="Vernes S.C."/>
            <person name="Myers E.W."/>
            <person name="Teeling E.C."/>
        </authorList>
    </citation>
    <scope>NUCLEOTIDE SEQUENCE [LARGE SCALE GENOMIC DNA]</scope>
    <source>
        <strain evidence="1">MMyoMyo1</strain>
        <tissue evidence="1">Flight muscle</tissue>
    </source>
</reference>